<protein>
    <recommendedName>
        <fullName evidence="4">Cobalt transporter</fullName>
    </recommendedName>
</protein>
<organism evidence="3">
    <name type="scientific">Candidatus Nitricoxidivorans perseverans</name>
    <dbReference type="NCBI Taxonomy" id="2975601"/>
    <lineage>
        <taxon>Bacteria</taxon>
        <taxon>Pseudomonadati</taxon>
        <taxon>Pseudomonadota</taxon>
        <taxon>Betaproteobacteria</taxon>
        <taxon>Nitrosomonadales</taxon>
        <taxon>Sterolibacteriaceae</taxon>
        <taxon>Candidatus Nitricoxidivorans</taxon>
    </lineage>
</organism>
<reference evidence="3" key="1">
    <citation type="journal article" date="2023" name="Nat. Microbiol.">
        <title>Enrichment and characterization of a nitric oxide-reducing microbial community in a continuous bioreactor.</title>
        <authorList>
            <person name="Garrido-Amador P."/>
            <person name="Stortenbeker N."/>
            <person name="Wessels H.J.C.T."/>
            <person name="Speth D.R."/>
            <person name="Garcia-Heredia I."/>
            <person name="Kartal B."/>
        </authorList>
    </citation>
    <scope>NUCLEOTIDE SEQUENCE</scope>
    <source>
        <strain evidence="3">MAG1</strain>
    </source>
</reference>
<feature type="compositionally biased region" description="Basic and acidic residues" evidence="1">
    <location>
        <begin position="44"/>
        <end position="55"/>
    </location>
</feature>
<feature type="chain" id="PRO_5041412132" description="Cobalt transporter" evidence="2">
    <location>
        <begin position="21"/>
        <end position="117"/>
    </location>
</feature>
<dbReference type="KEGG" id="npv:OHM77_00805"/>
<dbReference type="NCBIfam" id="NF045614">
    <property type="entry name" value="efflu_CzcI_Cupr"/>
    <property type="match status" value="1"/>
</dbReference>
<evidence type="ECO:0008006" key="4">
    <source>
        <dbReference type="Google" id="ProtNLM"/>
    </source>
</evidence>
<dbReference type="InterPro" id="IPR055013">
    <property type="entry name" value="CzcI"/>
</dbReference>
<name>A0AA49FKX0_9PROT</name>
<gene>
    <name evidence="3" type="ORF">OHM77_00805</name>
</gene>
<feature type="region of interest" description="Disordered" evidence="1">
    <location>
        <begin position="36"/>
        <end position="59"/>
    </location>
</feature>
<sequence>MRRLFAIFLLVLLPLQLSWAAVGVYCQHETGAAAKHLGHHDHQHKTDASHGDQADPKTSGGIDNDCGACHASCCVAIFGEIQVSAPTDTSTDVVDYRHSLNTSPHYQPERPNWAPLA</sequence>
<dbReference type="GO" id="GO:0046686">
    <property type="term" value="P:response to cadmium ion"/>
    <property type="evidence" value="ECO:0007669"/>
    <property type="project" value="InterPro"/>
</dbReference>
<evidence type="ECO:0000256" key="1">
    <source>
        <dbReference type="SAM" id="MobiDB-lite"/>
    </source>
</evidence>
<dbReference type="EMBL" id="CP107246">
    <property type="protein sequence ID" value="WIM05861.1"/>
    <property type="molecule type" value="Genomic_DNA"/>
</dbReference>
<dbReference type="AlphaFoldDB" id="A0AA49FKX0"/>
<feature type="signal peptide" evidence="2">
    <location>
        <begin position="1"/>
        <end position="20"/>
    </location>
</feature>
<dbReference type="Proteomes" id="UP001234916">
    <property type="component" value="Chromosome"/>
</dbReference>
<evidence type="ECO:0000256" key="2">
    <source>
        <dbReference type="SAM" id="SignalP"/>
    </source>
</evidence>
<evidence type="ECO:0000313" key="3">
    <source>
        <dbReference type="EMBL" id="WIM05861.1"/>
    </source>
</evidence>
<accession>A0AA49FKX0</accession>
<keyword evidence="2" id="KW-0732">Signal</keyword>
<proteinExistence type="predicted"/>